<dbReference type="InterPro" id="IPR037545">
    <property type="entry name" value="DENN_FNIP1/2"/>
</dbReference>
<sequence>MAIFKRILSSTPAQNASELESDPDLSSLCWYPYKNLNRDMLRLVVFSGQGGRLIYDSETVVSIKDKVVSGARRSNCGQFQYLPHSTDAPQISKMLFGSMGTSLKADSLKIHTLVNTDSLMISRLFSLQKLINLLHL</sequence>
<dbReference type="PANTHER" id="PTHR21634:SF9">
    <property type="entry name" value="RE13835P"/>
    <property type="match status" value="1"/>
</dbReference>
<dbReference type="PANTHER" id="PTHR21634">
    <property type="entry name" value="RE13835P"/>
    <property type="match status" value="1"/>
</dbReference>
<accession>A0A915DIE7</accession>
<name>A0A915DIE7_9BILA</name>
<feature type="domain" description="UDENN FNIP1/2-type" evidence="1">
    <location>
        <begin position="36"/>
        <end position="136"/>
    </location>
</feature>
<organism evidence="2 3">
    <name type="scientific">Ditylenchus dipsaci</name>
    <dbReference type="NCBI Taxonomy" id="166011"/>
    <lineage>
        <taxon>Eukaryota</taxon>
        <taxon>Metazoa</taxon>
        <taxon>Ecdysozoa</taxon>
        <taxon>Nematoda</taxon>
        <taxon>Chromadorea</taxon>
        <taxon>Rhabditida</taxon>
        <taxon>Tylenchina</taxon>
        <taxon>Tylenchomorpha</taxon>
        <taxon>Sphaerularioidea</taxon>
        <taxon>Anguinidae</taxon>
        <taxon>Anguininae</taxon>
        <taxon>Ditylenchus</taxon>
    </lineage>
</organism>
<dbReference type="GO" id="GO:0005737">
    <property type="term" value="C:cytoplasm"/>
    <property type="evidence" value="ECO:0007669"/>
    <property type="project" value="UniProtKB-ARBA"/>
</dbReference>
<proteinExistence type="predicted"/>
<reference evidence="3" key="1">
    <citation type="submission" date="2022-11" db="UniProtKB">
        <authorList>
            <consortium name="WormBaseParasite"/>
        </authorList>
    </citation>
    <scope>IDENTIFICATION</scope>
</reference>
<dbReference type="Proteomes" id="UP000887574">
    <property type="component" value="Unplaced"/>
</dbReference>
<protein>
    <submittedName>
        <fullName evidence="3">UDENN FNIP1/2-type domain-containing protein</fullName>
    </submittedName>
</protein>
<dbReference type="PROSITE" id="PS51836">
    <property type="entry name" value="DENN_FNIP12"/>
    <property type="match status" value="1"/>
</dbReference>
<dbReference type="AlphaFoldDB" id="A0A915DIE7"/>
<evidence type="ECO:0000259" key="1">
    <source>
        <dbReference type="PROSITE" id="PS51836"/>
    </source>
</evidence>
<keyword evidence="2" id="KW-1185">Reference proteome</keyword>
<evidence type="ECO:0000313" key="3">
    <source>
        <dbReference type="WBParaSite" id="jg20278"/>
    </source>
</evidence>
<dbReference type="GO" id="GO:0051087">
    <property type="term" value="F:protein-folding chaperone binding"/>
    <property type="evidence" value="ECO:0007669"/>
    <property type="project" value="TreeGrafter"/>
</dbReference>
<evidence type="ECO:0000313" key="2">
    <source>
        <dbReference type="Proteomes" id="UP000887574"/>
    </source>
</evidence>
<dbReference type="GO" id="GO:0042030">
    <property type="term" value="F:ATPase inhibitor activity"/>
    <property type="evidence" value="ECO:0007669"/>
    <property type="project" value="TreeGrafter"/>
</dbReference>
<dbReference type="WBParaSite" id="jg20278">
    <property type="protein sequence ID" value="jg20278"/>
    <property type="gene ID" value="jg20278"/>
</dbReference>